<dbReference type="Proteomes" id="UP000054624">
    <property type="component" value="Unassembled WGS sequence"/>
</dbReference>
<dbReference type="InterPro" id="IPR012334">
    <property type="entry name" value="Pectin_lyas_fold"/>
</dbReference>
<dbReference type="SUPFAM" id="SSF51126">
    <property type="entry name" value="Pectin lyase-like"/>
    <property type="match status" value="1"/>
</dbReference>
<keyword evidence="1" id="KW-0456">Lyase</keyword>
<gene>
    <name evidence="1" type="ORF">AWB76_01341</name>
</gene>
<sequence>MDRRKRETLFTLAKSGAAAVMAAVPASQRAGAQVSTADGWVDPTQLGAIADGASHPLSTRYTTLDQARSVYPFVTALDQEIDGCAIQAALNASTKVRLPVGRFRISDALTVRSNTELQGAGAGTILTWTRQNSAERFAMFAAQYSSAIRLQGFSVVDASGSMGGYVFAGTRVVNVNLEQISADRMAIAMFFASDGQTYESVSGDLSNAAFNVSSDVHVTGCTATNIANSADPRAAVLFQYCVGWSVTDCKFSNAPYGVQWWGGDSSPNADGALVNARKCADGTVTNVQVSNCVAGVWGSMGTNVKIVGCHVDTASDVGIDFEGCTNSSASQNSVRNCTNGNFACFWWNDNVSFVGNTSHQNRADYPHVRVYNDSQGTSNRSMTINGNTFVTDQAIGVIDTAYGGVQTLEFLNNQLTDTRVEFSDNTLRYVTVTDNQLTFTRAATDTMNALEIGSIYDNGLGLAARNVIESKVTQPPDSAALYLWSDDPNSDSQFQAVENRTAGFPVDLVTDNWSANPERTSYFTIQGNTFGSGVYKKEDHGAKISVTVLQSNQGISN</sequence>
<dbReference type="RefSeq" id="WP_061159301.1">
    <property type="nucleotide sequence ID" value="NZ_FCOI02000003.1"/>
</dbReference>
<protein>
    <submittedName>
        <fullName evidence="1">Pectate lyase superfamily protein</fullName>
    </submittedName>
</protein>
<dbReference type="EMBL" id="FCOI02000003">
    <property type="protein sequence ID" value="SAK49524.1"/>
    <property type="molecule type" value="Genomic_DNA"/>
</dbReference>
<evidence type="ECO:0000313" key="2">
    <source>
        <dbReference type="Proteomes" id="UP000054624"/>
    </source>
</evidence>
<name>A0A157ZVF6_9BURK</name>
<keyword evidence="2" id="KW-1185">Reference proteome</keyword>
<dbReference type="InterPro" id="IPR011050">
    <property type="entry name" value="Pectin_lyase_fold/virulence"/>
</dbReference>
<dbReference type="AlphaFoldDB" id="A0A157ZVF6"/>
<dbReference type="InterPro" id="IPR006626">
    <property type="entry name" value="PbH1"/>
</dbReference>
<dbReference type="OrthoDB" id="2491548at2"/>
<reference evidence="2" key="1">
    <citation type="submission" date="2016-01" db="EMBL/GenBank/DDBJ databases">
        <authorList>
            <person name="Peeters Charlotte."/>
        </authorList>
    </citation>
    <scope>NUCLEOTIDE SEQUENCE [LARGE SCALE GENOMIC DNA]</scope>
</reference>
<dbReference type="Gene3D" id="2.160.20.10">
    <property type="entry name" value="Single-stranded right-handed beta-helix, Pectin lyase-like"/>
    <property type="match status" value="1"/>
</dbReference>
<dbReference type="SMART" id="SM00710">
    <property type="entry name" value="PbH1"/>
    <property type="match status" value="5"/>
</dbReference>
<organism evidence="1 2">
    <name type="scientific">Caballeronia temeraria</name>
    <dbReference type="NCBI Taxonomy" id="1777137"/>
    <lineage>
        <taxon>Bacteria</taxon>
        <taxon>Pseudomonadati</taxon>
        <taxon>Pseudomonadota</taxon>
        <taxon>Betaproteobacteria</taxon>
        <taxon>Burkholderiales</taxon>
        <taxon>Burkholderiaceae</taxon>
        <taxon>Caballeronia</taxon>
    </lineage>
</organism>
<dbReference type="GO" id="GO:0016829">
    <property type="term" value="F:lyase activity"/>
    <property type="evidence" value="ECO:0007669"/>
    <property type="project" value="UniProtKB-KW"/>
</dbReference>
<proteinExistence type="predicted"/>
<dbReference type="STRING" id="1777137.AWB76_01341"/>
<accession>A0A157ZVF6</accession>
<evidence type="ECO:0000313" key="1">
    <source>
        <dbReference type="EMBL" id="SAK49524.1"/>
    </source>
</evidence>